<feature type="active site" description="Proton acceptor" evidence="2">
    <location>
        <position position="226"/>
    </location>
</feature>
<dbReference type="InterPro" id="IPR004175">
    <property type="entry name" value="RNA_CPDase"/>
</dbReference>
<dbReference type="PANTHER" id="PTHR35561">
    <property type="entry name" value="RNA 2',3'-CYCLIC PHOSPHODIESTERASE"/>
    <property type="match status" value="1"/>
</dbReference>
<dbReference type="GO" id="GO:0008664">
    <property type="term" value="F:RNA 2',3'-cyclic 3'-phosphodiesterase activity"/>
    <property type="evidence" value="ECO:0007669"/>
    <property type="project" value="UniProtKB-EC"/>
</dbReference>
<comment type="caution">
    <text evidence="3">The sequence shown here is derived from an EMBL/GenBank/DDBJ whole genome shotgun (WGS) entry which is preliminary data.</text>
</comment>
<dbReference type="SUPFAM" id="SSF55144">
    <property type="entry name" value="LigT-like"/>
    <property type="match status" value="1"/>
</dbReference>
<evidence type="ECO:0000313" key="3">
    <source>
        <dbReference type="EMBL" id="PRC94060.1"/>
    </source>
</evidence>
<dbReference type="GO" id="GO:0016874">
    <property type="term" value="F:ligase activity"/>
    <property type="evidence" value="ECO:0007669"/>
    <property type="project" value="UniProtKB-KW"/>
</dbReference>
<keyword evidence="4" id="KW-1185">Reference proteome</keyword>
<comment type="similarity">
    <text evidence="2">Belongs to the 2H phosphoesterase superfamily. ThpR family.</text>
</comment>
<sequence>MEIFIWKICRCCRTLKDAARALTSLLITPPHTKQIQHRQRRSPVPQTPIGFVACKPTYLAKFSQLTILILSRNWYRVLASKGDFRLLKVEHKSEFDMEKSPRNIDSTSRLFLALWPETTIQNKLKCWSDDCSWPSSASLMRPESLHLTLHFIGNVPNSRLPELVQGLKVSFHPFDLSFGRPEMWAHGVAVLKPDSVPDNLLELHASLEPVLRRLTLPIETRPFLPHITFARHAADALLPALEQEQRIHWHVDGYALIKSQQIPEGRYTLVQRYAHKM</sequence>
<organism evidence="3 4">
    <name type="scientific">Solimicrobium silvestre</name>
    <dbReference type="NCBI Taxonomy" id="2099400"/>
    <lineage>
        <taxon>Bacteria</taxon>
        <taxon>Pseudomonadati</taxon>
        <taxon>Pseudomonadota</taxon>
        <taxon>Betaproteobacteria</taxon>
        <taxon>Burkholderiales</taxon>
        <taxon>Oxalobacteraceae</taxon>
        <taxon>Solimicrobium</taxon>
    </lineage>
</organism>
<dbReference type="HAMAP" id="MF_01940">
    <property type="entry name" value="RNA_CPDase"/>
    <property type="match status" value="1"/>
</dbReference>
<feature type="short sequence motif" description="HXTX 2" evidence="2">
    <location>
        <begin position="226"/>
        <end position="229"/>
    </location>
</feature>
<keyword evidence="3" id="KW-0436">Ligase</keyword>
<evidence type="ECO:0000256" key="2">
    <source>
        <dbReference type="HAMAP-Rule" id="MF_01940"/>
    </source>
</evidence>
<dbReference type="Gene3D" id="3.90.1140.10">
    <property type="entry name" value="Cyclic phosphodiesterase"/>
    <property type="match status" value="1"/>
</dbReference>
<comment type="function">
    <text evidence="2">Hydrolyzes RNA 2',3'-cyclic phosphodiester to an RNA 2'-phosphomonoester.</text>
</comment>
<dbReference type="EC" id="3.1.4.58" evidence="2"/>
<feature type="short sequence motif" description="HXTX 1" evidence="2">
    <location>
        <begin position="146"/>
        <end position="149"/>
    </location>
</feature>
<dbReference type="GO" id="GO:0004113">
    <property type="term" value="F:2',3'-cyclic-nucleotide 3'-phosphodiesterase activity"/>
    <property type="evidence" value="ECO:0007669"/>
    <property type="project" value="InterPro"/>
</dbReference>
<dbReference type="Pfam" id="PF13563">
    <property type="entry name" value="2_5_RNA_ligase2"/>
    <property type="match status" value="1"/>
</dbReference>
<proteinExistence type="inferred from homology"/>
<dbReference type="NCBIfam" id="TIGR02258">
    <property type="entry name" value="2_5_ligase"/>
    <property type="match status" value="1"/>
</dbReference>
<evidence type="ECO:0000313" key="4">
    <source>
        <dbReference type="Proteomes" id="UP000237839"/>
    </source>
</evidence>
<dbReference type="PANTHER" id="PTHR35561:SF1">
    <property type="entry name" value="RNA 2',3'-CYCLIC PHOSPHODIESTERASE"/>
    <property type="match status" value="1"/>
</dbReference>
<dbReference type="InterPro" id="IPR009097">
    <property type="entry name" value="Cyclic_Pdiesterase"/>
</dbReference>
<accession>A0A2S9H273</accession>
<gene>
    <name evidence="3" type="ORF">S2091_1233</name>
</gene>
<keyword evidence="1 2" id="KW-0378">Hydrolase</keyword>
<feature type="active site" description="Proton donor" evidence="2">
    <location>
        <position position="146"/>
    </location>
</feature>
<reference evidence="3 4" key="1">
    <citation type="submission" date="2018-02" db="EMBL/GenBank/DDBJ databases">
        <title>Solimicrobium silvestre gen. nov., sp. nov., isolated from alpine forest soil.</title>
        <authorList>
            <person name="Margesin R."/>
            <person name="Albuquerque L."/>
            <person name="Zhang D.-C."/>
            <person name="Froufe H.J.C."/>
            <person name="Severino R."/>
            <person name="Roxo I."/>
            <person name="Egas C."/>
            <person name="Da Costa M.S."/>
        </authorList>
    </citation>
    <scope>NUCLEOTIDE SEQUENCE [LARGE SCALE GENOMIC DNA]</scope>
    <source>
        <strain evidence="3 4">S20-91</strain>
    </source>
</reference>
<dbReference type="EMBL" id="PUGF01000004">
    <property type="protein sequence ID" value="PRC94060.1"/>
    <property type="molecule type" value="Genomic_DNA"/>
</dbReference>
<name>A0A2S9H273_9BURK</name>
<dbReference type="AlphaFoldDB" id="A0A2S9H273"/>
<dbReference type="OrthoDB" id="7061261at2"/>
<evidence type="ECO:0000256" key="1">
    <source>
        <dbReference type="ARBA" id="ARBA00022801"/>
    </source>
</evidence>
<comment type="catalytic activity">
    <reaction evidence="2">
        <text>a 3'-end 2',3'-cyclophospho-ribonucleotide-RNA + H2O = a 3'-end 2'-phospho-ribonucleotide-RNA + H(+)</text>
        <dbReference type="Rhea" id="RHEA:11828"/>
        <dbReference type="Rhea" id="RHEA-COMP:10464"/>
        <dbReference type="Rhea" id="RHEA-COMP:17353"/>
        <dbReference type="ChEBI" id="CHEBI:15377"/>
        <dbReference type="ChEBI" id="CHEBI:15378"/>
        <dbReference type="ChEBI" id="CHEBI:83064"/>
        <dbReference type="ChEBI" id="CHEBI:173113"/>
        <dbReference type="EC" id="3.1.4.58"/>
    </reaction>
</comment>
<protein>
    <recommendedName>
        <fullName evidence="2">RNA 2',3'-cyclic phosphodiesterase</fullName>
        <shortName evidence="2">RNA 2',3'-CPDase</shortName>
        <ecNumber evidence="2">3.1.4.58</ecNumber>
    </recommendedName>
</protein>
<dbReference type="Proteomes" id="UP000237839">
    <property type="component" value="Unassembled WGS sequence"/>
</dbReference>